<sequence>MGSPLGFLGPTRALYLFVLLLSALVAIRHTAARYGHTTSFVPPYLLIQGGNVTLNNGQSVYADEDFRVDLRYGLDAQHPGPNVTNGPPTADLLFGAVAVTTGDYDDPMIYLIGGDAPGIDASSIATHMYNVTSQKYSLFVADGAPRARCQHTAVWSPATRRIFVYGGEDPDNMTHTPMNDLCALSLDMGKWDCFHRSIRGDLPPALRGASGSMINTTHMLLFGGITYSGPVSTSVVYVLNTVDLMWQTVNPGGDDPPPLVGAAALVLDNSVVFYGNPFGKVEPFTKLYSLYLGNGARTSDFEWFELTLPAPHPVKATYSAVLVGRFLVSTFGYMDQNPEPVRTYDLDNMNRVTAVDWNNLQDVPPAGFLGFRPRDEGLDGGPIVGIAGGAAIIILGTLLGFVLYPIYRRNYNSMPFMRQFDVFRSGKPQPVRTDSRQEM</sequence>
<dbReference type="SUPFAM" id="SSF117281">
    <property type="entry name" value="Kelch motif"/>
    <property type="match status" value="1"/>
</dbReference>
<keyword evidence="3" id="KW-0472">Membrane</keyword>
<evidence type="ECO:0000313" key="5">
    <source>
        <dbReference type="EMBL" id="KAJ1915771.1"/>
    </source>
</evidence>
<keyword evidence="6" id="KW-1185">Reference proteome</keyword>
<protein>
    <submittedName>
        <fullName evidence="5">Uncharacterized protein</fullName>
    </submittedName>
</protein>
<dbReference type="PANTHER" id="PTHR46093:SF18">
    <property type="entry name" value="FIBRONECTIN TYPE-III DOMAIN-CONTAINING PROTEIN"/>
    <property type="match status" value="1"/>
</dbReference>
<feature type="transmembrane region" description="Helical" evidence="3">
    <location>
        <begin position="383"/>
        <end position="407"/>
    </location>
</feature>
<dbReference type="InterPro" id="IPR015915">
    <property type="entry name" value="Kelch-typ_b-propeller"/>
</dbReference>
<keyword evidence="3" id="KW-0812">Transmembrane</keyword>
<organism evidence="5 6">
    <name type="scientific">Tieghemiomyces parasiticus</name>
    <dbReference type="NCBI Taxonomy" id="78921"/>
    <lineage>
        <taxon>Eukaryota</taxon>
        <taxon>Fungi</taxon>
        <taxon>Fungi incertae sedis</taxon>
        <taxon>Zoopagomycota</taxon>
        <taxon>Kickxellomycotina</taxon>
        <taxon>Dimargaritomycetes</taxon>
        <taxon>Dimargaritales</taxon>
        <taxon>Dimargaritaceae</taxon>
        <taxon>Tieghemiomyces</taxon>
    </lineage>
</organism>
<evidence type="ECO:0000256" key="2">
    <source>
        <dbReference type="ARBA" id="ARBA00022737"/>
    </source>
</evidence>
<feature type="chain" id="PRO_5040851943" evidence="4">
    <location>
        <begin position="33"/>
        <end position="439"/>
    </location>
</feature>
<evidence type="ECO:0000256" key="3">
    <source>
        <dbReference type="SAM" id="Phobius"/>
    </source>
</evidence>
<proteinExistence type="predicted"/>
<accession>A0A9W7ZT51</accession>
<evidence type="ECO:0000256" key="4">
    <source>
        <dbReference type="SAM" id="SignalP"/>
    </source>
</evidence>
<keyword evidence="1" id="KW-0880">Kelch repeat</keyword>
<gene>
    <name evidence="5" type="ORF">IWQ60_008328</name>
</gene>
<name>A0A9W7ZT51_9FUNG</name>
<dbReference type="Pfam" id="PF24681">
    <property type="entry name" value="Kelch_KLHDC2_KLHL20_DRC7"/>
    <property type="match status" value="1"/>
</dbReference>
<dbReference type="AlphaFoldDB" id="A0A9W7ZT51"/>
<feature type="signal peptide" evidence="4">
    <location>
        <begin position="1"/>
        <end position="32"/>
    </location>
</feature>
<dbReference type="PANTHER" id="PTHR46093">
    <property type="entry name" value="ACYL-COA-BINDING DOMAIN-CONTAINING PROTEIN 5"/>
    <property type="match status" value="1"/>
</dbReference>
<keyword evidence="4" id="KW-0732">Signal</keyword>
<comment type="caution">
    <text evidence="5">The sequence shown here is derived from an EMBL/GenBank/DDBJ whole genome shotgun (WGS) entry which is preliminary data.</text>
</comment>
<dbReference type="Gene3D" id="2.120.10.80">
    <property type="entry name" value="Kelch-type beta propeller"/>
    <property type="match status" value="2"/>
</dbReference>
<reference evidence="5" key="1">
    <citation type="submission" date="2022-07" db="EMBL/GenBank/DDBJ databases">
        <title>Phylogenomic reconstructions and comparative analyses of Kickxellomycotina fungi.</title>
        <authorList>
            <person name="Reynolds N.K."/>
            <person name="Stajich J.E."/>
            <person name="Barry K."/>
            <person name="Grigoriev I.V."/>
            <person name="Crous P."/>
            <person name="Smith M.E."/>
        </authorList>
    </citation>
    <scope>NUCLEOTIDE SEQUENCE</scope>
    <source>
        <strain evidence="5">RSA 861</strain>
    </source>
</reference>
<keyword evidence="3" id="KW-1133">Transmembrane helix</keyword>
<evidence type="ECO:0000256" key="1">
    <source>
        <dbReference type="ARBA" id="ARBA00022441"/>
    </source>
</evidence>
<evidence type="ECO:0000313" key="6">
    <source>
        <dbReference type="Proteomes" id="UP001150569"/>
    </source>
</evidence>
<keyword evidence="2" id="KW-0677">Repeat</keyword>
<dbReference type="Proteomes" id="UP001150569">
    <property type="component" value="Unassembled WGS sequence"/>
</dbReference>
<dbReference type="EMBL" id="JANBPT010000614">
    <property type="protein sequence ID" value="KAJ1915771.1"/>
    <property type="molecule type" value="Genomic_DNA"/>
</dbReference>
<dbReference type="OrthoDB" id="432528at2759"/>